<reference evidence="2 3" key="1">
    <citation type="submission" date="2016-10" db="EMBL/GenBank/DDBJ databases">
        <authorList>
            <person name="de Groot N.N."/>
        </authorList>
    </citation>
    <scope>NUCLEOTIDE SEQUENCE [LARGE SCALE GENOMIC DNA]</scope>
    <source>
        <strain evidence="2 3">CPCC 202699</strain>
    </source>
</reference>
<evidence type="ECO:0000313" key="3">
    <source>
        <dbReference type="Proteomes" id="UP000199515"/>
    </source>
</evidence>
<dbReference type="EMBL" id="FNON01000010">
    <property type="protein sequence ID" value="SDZ19222.1"/>
    <property type="molecule type" value="Genomic_DNA"/>
</dbReference>
<dbReference type="RefSeq" id="WP_091297301.1">
    <property type="nucleotide sequence ID" value="NZ_FNON01000010.1"/>
</dbReference>
<feature type="domain" description="HTH cro/C1-type" evidence="1">
    <location>
        <begin position="15"/>
        <end position="58"/>
    </location>
</feature>
<dbReference type="PROSITE" id="PS50943">
    <property type="entry name" value="HTH_CROC1"/>
    <property type="match status" value="1"/>
</dbReference>
<proteinExistence type="predicted"/>
<dbReference type="OrthoDB" id="4285266at2"/>
<dbReference type="Pfam" id="PF19054">
    <property type="entry name" value="DUF5753"/>
    <property type="match status" value="1"/>
</dbReference>
<name>A0A1H3R078_9PSEU</name>
<organism evidence="2 3">
    <name type="scientific">Amycolatopsis xylanica</name>
    <dbReference type="NCBI Taxonomy" id="589385"/>
    <lineage>
        <taxon>Bacteria</taxon>
        <taxon>Bacillati</taxon>
        <taxon>Actinomycetota</taxon>
        <taxon>Actinomycetes</taxon>
        <taxon>Pseudonocardiales</taxon>
        <taxon>Pseudonocardiaceae</taxon>
        <taxon>Amycolatopsis</taxon>
    </lineage>
</organism>
<evidence type="ECO:0000313" key="2">
    <source>
        <dbReference type="EMBL" id="SDZ19222.1"/>
    </source>
</evidence>
<gene>
    <name evidence="2" type="ORF">SAMN05421504_110201</name>
</gene>
<dbReference type="SMART" id="SM00530">
    <property type="entry name" value="HTH_XRE"/>
    <property type="match status" value="1"/>
</dbReference>
<dbReference type="AlphaFoldDB" id="A0A1H3R078"/>
<sequence length="281" mass="31964">MTTATVRRLQVGQVLRTLRESAGFGLDQAGKIIGKSASSMSRIERGITGLPPHSLKKITVSLGAAACQDVDVEWVLELGRGSQERGRWSGYRRVYDKHARMAIDLEEDSSMVKTYCHERIPDLLQEEGYLRAQLPKETADDVVEARLERQWILSKKDPAELHFVLSESSLRRMVGDRDVMRAQLAHLARIMLFDHVQVQVLPFRARTAPRASYDFQLFRIPSPAPAGPLRYVYRESYTDGHYLDERPHLDAYADLWRRLTAAALGPEDSRDFVLRVAGEYL</sequence>
<dbReference type="STRING" id="589385.SAMN05421504_110201"/>
<dbReference type="CDD" id="cd00093">
    <property type="entry name" value="HTH_XRE"/>
    <property type="match status" value="1"/>
</dbReference>
<dbReference type="Proteomes" id="UP000199515">
    <property type="component" value="Unassembled WGS sequence"/>
</dbReference>
<accession>A0A1H3R078</accession>
<dbReference type="Pfam" id="PF13560">
    <property type="entry name" value="HTH_31"/>
    <property type="match status" value="1"/>
</dbReference>
<dbReference type="Gene3D" id="1.10.260.40">
    <property type="entry name" value="lambda repressor-like DNA-binding domains"/>
    <property type="match status" value="1"/>
</dbReference>
<dbReference type="InterPro" id="IPR043917">
    <property type="entry name" value="DUF5753"/>
</dbReference>
<protein>
    <submittedName>
        <fullName evidence="2">Helix-turn-helix domain-containing protein</fullName>
    </submittedName>
</protein>
<dbReference type="InterPro" id="IPR001387">
    <property type="entry name" value="Cro/C1-type_HTH"/>
</dbReference>
<dbReference type="GO" id="GO:0003677">
    <property type="term" value="F:DNA binding"/>
    <property type="evidence" value="ECO:0007669"/>
    <property type="project" value="InterPro"/>
</dbReference>
<dbReference type="SUPFAM" id="SSF47413">
    <property type="entry name" value="lambda repressor-like DNA-binding domains"/>
    <property type="match status" value="1"/>
</dbReference>
<evidence type="ECO:0000259" key="1">
    <source>
        <dbReference type="PROSITE" id="PS50943"/>
    </source>
</evidence>
<dbReference type="InterPro" id="IPR010982">
    <property type="entry name" value="Lambda_DNA-bd_dom_sf"/>
</dbReference>
<keyword evidence="3" id="KW-1185">Reference proteome</keyword>